<dbReference type="PANTHER" id="PTHR33841:SF5">
    <property type="entry name" value="DNA METHYLASE (MODIFICATION METHYLASE) (METHYLTRANSFERASE)-RELATED"/>
    <property type="match status" value="1"/>
</dbReference>
<accession>A0RVE9</accession>
<dbReference type="EnsemblBacteria" id="ABK77316">
    <property type="protein sequence ID" value="ABK77316"/>
    <property type="gene ID" value="CENSYa_0683"/>
</dbReference>
<sequence>MCRFVSRQGFEPDAVLEPTYGSGGFLLAGIDAFSRLKKIYGVEYHKEYDWTAKAALTQRLAAYARPPEVRLHRGDIFRHGFDPGFFAVENLLILGNPPWVTNSELSSIKSDNVPPKSNFRGLSGIDALTGASNFDISEGIISGLLGAFSHMQGMLAMLCKRTVARNIVRDLPASGYLAHDLQVAPVDARKEFGRSVDAVLFACRLGKRPPRHTCRVVGLESPRTAGSFGWVRGRFVSDVSAYSRYSHLDGRSHLEWRSGIKHDCAPVLEMASKGGRIYNGLGGRVDIEGDCIYPLVKGSMIGKMCIESTPGRLLVTQRHPSEETGRLAALPRTWRYLLSHEKAMNGRKSAVYGRRRFSMFGVGEYSFMPYKVAVCGMRGGPVFSVCAPAGGRPAMLDDTCYFLGFKERDDAVFAASVLGTGASAGLLRSLSFAGSKRQYTKAVLERLDLRRAAAGTGFAEIRKVWRDRGFDGRGLDRQGYERFRRNLGRCVDGTFRARRQGAKVQRR</sequence>
<dbReference type="KEGG" id="csy:CENSYa_0683"/>
<protein>
    <submittedName>
        <fullName evidence="4">DNA modification methylase</fullName>
    </submittedName>
</protein>
<gene>
    <name evidence="4" type="ordered locus">CENSYa_0683</name>
</gene>
<dbReference type="InterPro" id="IPR029063">
    <property type="entry name" value="SAM-dependent_MTases_sf"/>
</dbReference>
<dbReference type="HOGENOM" id="CLU_044835_0_0_2"/>
<proteinExistence type="predicted"/>
<dbReference type="GO" id="GO:0032259">
    <property type="term" value="P:methylation"/>
    <property type="evidence" value="ECO:0007669"/>
    <property type="project" value="UniProtKB-KW"/>
</dbReference>
<dbReference type="Gene3D" id="3.40.50.150">
    <property type="entry name" value="Vaccinia Virus protein VP39"/>
    <property type="match status" value="1"/>
</dbReference>
<dbReference type="SUPFAM" id="SSF53335">
    <property type="entry name" value="S-adenosyl-L-methionine-dependent methyltransferases"/>
    <property type="match status" value="1"/>
</dbReference>
<keyword evidence="3" id="KW-0949">S-adenosyl-L-methionine</keyword>
<reference evidence="4 5" key="1">
    <citation type="journal article" date="2006" name="Proc. Natl. Acad. Sci. U.S.A.">
        <title>Genomic analysis of the uncultivated marine crenarchaeote Cenarchaeum symbiosum.</title>
        <authorList>
            <person name="Hallam S.J."/>
            <person name="Konstantinidis K.T."/>
            <person name="Putnam N."/>
            <person name="Schleper C."/>
            <person name="Watanabe Y."/>
            <person name="Sugahara J."/>
            <person name="Preston C."/>
            <person name="de la Torre J."/>
            <person name="Richardson P.M."/>
            <person name="DeLong E.F."/>
        </authorList>
    </citation>
    <scope>NUCLEOTIDE SEQUENCE [LARGE SCALE GENOMIC DNA]</scope>
    <source>
        <strain evidence="5">A</strain>
    </source>
</reference>
<name>A0RVE9_CENSY</name>
<dbReference type="REBASE" id="14170">
    <property type="entry name" value="M.CsyAORF683P"/>
</dbReference>
<dbReference type="STRING" id="414004.CENSYa_0683"/>
<keyword evidence="5" id="KW-1185">Reference proteome</keyword>
<evidence type="ECO:0000256" key="1">
    <source>
        <dbReference type="ARBA" id="ARBA00022603"/>
    </source>
</evidence>
<dbReference type="PANTHER" id="PTHR33841">
    <property type="entry name" value="DNA METHYLTRANSFERASE YEEA-RELATED"/>
    <property type="match status" value="1"/>
</dbReference>
<organism evidence="4 5">
    <name type="scientific">Cenarchaeum symbiosum (strain A)</name>
    <dbReference type="NCBI Taxonomy" id="414004"/>
    <lineage>
        <taxon>Archaea</taxon>
        <taxon>Nitrososphaerota</taxon>
        <taxon>Candidatus Cenarchaeales</taxon>
        <taxon>Candidatus Cenarchaeaceae</taxon>
        <taxon>Candidatus Cenarchaeum</taxon>
    </lineage>
</organism>
<dbReference type="EMBL" id="DP000238">
    <property type="protein sequence ID" value="ABK77316.1"/>
    <property type="molecule type" value="Genomic_DNA"/>
</dbReference>
<dbReference type="Proteomes" id="UP000000758">
    <property type="component" value="Chromosome"/>
</dbReference>
<evidence type="ECO:0000256" key="2">
    <source>
        <dbReference type="ARBA" id="ARBA00022679"/>
    </source>
</evidence>
<evidence type="ECO:0000313" key="4">
    <source>
        <dbReference type="EMBL" id="ABK77316.1"/>
    </source>
</evidence>
<dbReference type="GO" id="GO:0008168">
    <property type="term" value="F:methyltransferase activity"/>
    <property type="evidence" value="ECO:0007669"/>
    <property type="project" value="UniProtKB-KW"/>
</dbReference>
<evidence type="ECO:0000313" key="5">
    <source>
        <dbReference type="Proteomes" id="UP000000758"/>
    </source>
</evidence>
<keyword evidence="1 4" id="KW-0489">Methyltransferase</keyword>
<keyword evidence="2" id="KW-0808">Transferase</keyword>
<dbReference type="AlphaFoldDB" id="A0RVE9"/>
<dbReference type="InterPro" id="IPR050953">
    <property type="entry name" value="N4_N6_ade-DNA_methylase"/>
</dbReference>
<evidence type="ECO:0000256" key="3">
    <source>
        <dbReference type="ARBA" id="ARBA00022691"/>
    </source>
</evidence>